<dbReference type="SMART" id="SM00129">
    <property type="entry name" value="KISc"/>
    <property type="match status" value="1"/>
</dbReference>
<dbReference type="PANTHER" id="PTHR47971">
    <property type="entry name" value="KINESIN-RELATED PROTEIN 6"/>
    <property type="match status" value="1"/>
</dbReference>
<comment type="similarity">
    <text evidence="8">Belongs to the TRAFAC class myosin-kinesin ATPase superfamily. Kinesin family. KIN-13 subfamily.</text>
</comment>
<name>A0AAD1XWN5_EUPCR</name>
<dbReference type="GO" id="GO:0008017">
    <property type="term" value="F:microtubule binding"/>
    <property type="evidence" value="ECO:0007669"/>
    <property type="project" value="InterPro"/>
</dbReference>
<dbReference type="InterPro" id="IPR019821">
    <property type="entry name" value="Kinesin_motor_CS"/>
</dbReference>
<evidence type="ECO:0000256" key="4">
    <source>
        <dbReference type="ARBA" id="ARBA00022741"/>
    </source>
</evidence>
<dbReference type="Pfam" id="PF00225">
    <property type="entry name" value="Kinesin"/>
    <property type="match status" value="1"/>
</dbReference>
<dbReference type="PANTHER" id="PTHR47971:SF8">
    <property type="entry name" value="KINESIN-LIKE PROTEIN"/>
    <property type="match status" value="1"/>
</dbReference>
<comment type="caution">
    <text evidence="13">The sequence shown here is derived from an EMBL/GenBank/DDBJ whole genome shotgun (WGS) entry which is preliminary data.</text>
</comment>
<evidence type="ECO:0000256" key="1">
    <source>
        <dbReference type="ARBA" id="ARBA00004245"/>
    </source>
</evidence>
<evidence type="ECO:0000256" key="8">
    <source>
        <dbReference type="ARBA" id="ARBA00061030"/>
    </source>
</evidence>
<dbReference type="InterPro" id="IPR027417">
    <property type="entry name" value="P-loop_NTPase"/>
</dbReference>
<dbReference type="InterPro" id="IPR001752">
    <property type="entry name" value="Kinesin_motor_dom"/>
</dbReference>
<dbReference type="GO" id="GO:0007018">
    <property type="term" value="P:microtubule-based movement"/>
    <property type="evidence" value="ECO:0007669"/>
    <property type="project" value="InterPro"/>
</dbReference>
<dbReference type="GO" id="GO:0003777">
    <property type="term" value="F:microtubule motor activity"/>
    <property type="evidence" value="ECO:0007669"/>
    <property type="project" value="InterPro"/>
</dbReference>
<evidence type="ECO:0000256" key="10">
    <source>
        <dbReference type="RuleBase" id="RU000394"/>
    </source>
</evidence>
<dbReference type="Gene3D" id="3.40.850.10">
    <property type="entry name" value="Kinesin motor domain"/>
    <property type="match status" value="1"/>
</dbReference>
<evidence type="ECO:0000256" key="11">
    <source>
        <dbReference type="SAM" id="MobiDB-lite"/>
    </source>
</evidence>
<dbReference type="AlphaFoldDB" id="A0AAD1XWN5"/>
<keyword evidence="7" id="KW-0206">Cytoskeleton</keyword>
<evidence type="ECO:0000256" key="2">
    <source>
        <dbReference type="ARBA" id="ARBA00022490"/>
    </source>
</evidence>
<sequence length="742" mass="84584">MKAESARKQQQDKSRIKFNHEAYTSKKGGKGDTDFQLMVENIRARVAPPETHKIPDLSRINICVRKRPLLMKEANKGDFDIISCTNPAILVHKCKTKVDGITKYIENSAFEFDNTFSEYESSESLYFSSIQPQIDFLFDGGIVTCFAYGQTGAGKTFTMENVQKLVITDFFAGAEIMKEETGALYTFTVTYYEIYNGKVFDLFDKHKEKKVQESRSKQIKIPGLKEVQAQTAEEMTHLIEYGLSERKTKSTACNDTSSRSHAIGTIHIKRVDSNNRVISDSGKLLLVDLAGSEKAHDSQSNNKSRRTEGAEINTSLLSLKECIRAMESDKYHIPFRRSKLTMVLRDSFMGGLSKSRVIMIACISPNSSSTEHTINTLRYADRLKSSTEGSSKQKETCVNNKGGYNADKYLSNSPEECPQEPQQHSFNFNRTLSYEKDMYLMAHENHKDSIEILDKYKSESNYSSQRMPEEQGKRIINNIHEDSYSYFELNPHSSKDTSHMKQEDFLAVHEDQKYNPATRKSYSHMHFEQAKDQDSDHDLHEAVYGLSKKKRTGYKHNFAQKNNVYSPENDDHQRLGDSAFNQFSSEHSDRKEESEDDIMQVESDHSNEVSKTMVRYSGINRGSYKESNLLLNNSSTSISNQMKHSKSSGKLNHYDNNGSRRGEFQRESFLQSSITNVPQGAYIIRKKPSTRIEPVSSKPQKFKLEIQRKVCIRPPELGVDLDTCEGQEISCTLLRPLGTVEV</sequence>
<dbReference type="GO" id="GO:0007019">
    <property type="term" value="P:microtubule depolymerization"/>
    <property type="evidence" value="ECO:0007669"/>
    <property type="project" value="TreeGrafter"/>
</dbReference>
<feature type="compositionally biased region" description="Polar residues" evidence="11">
    <location>
        <begin position="410"/>
        <end position="424"/>
    </location>
</feature>
<evidence type="ECO:0000256" key="3">
    <source>
        <dbReference type="ARBA" id="ARBA00022701"/>
    </source>
</evidence>
<dbReference type="GO" id="GO:0005874">
    <property type="term" value="C:microtubule"/>
    <property type="evidence" value="ECO:0007669"/>
    <property type="project" value="UniProtKB-KW"/>
</dbReference>
<feature type="region of interest" description="Disordered" evidence="11">
    <location>
        <begin position="1"/>
        <end position="29"/>
    </location>
</feature>
<keyword evidence="4 9" id="KW-0547">Nucleotide-binding</keyword>
<dbReference type="FunFam" id="3.40.850.10:FF:000012">
    <property type="entry name" value="Kinesin-like protein"/>
    <property type="match status" value="1"/>
</dbReference>
<accession>A0AAD1XWN5</accession>
<dbReference type="SUPFAM" id="SSF52540">
    <property type="entry name" value="P-loop containing nucleoside triphosphate hydrolases"/>
    <property type="match status" value="1"/>
</dbReference>
<reference evidence="13" key="1">
    <citation type="submission" date="2023-07" db="EMBL/GenBank/DDBJ databases">
        <authorList>
            <consortium name="AG Swart"/>
            <person name="Singh M."/>
            <person name="Singh A."/>
            <person name="Seah K."/>
            <person name="Emmerich C."/>
        </authorList>
    </citation>
    <scope>NUCLEOTIDE SEQUENCE</scope>
    <source>
        <strain evidence="13">DP1</strain>
    </source>
</reference>
<evidence type="ECO:0000313" key="13">
    <source>
        <dbReference type="EMBL" id="CAI2380460.1"/>
    </source>
</evidence>
<dbReference type="Proteomes" id="UP001295684">
    <property type="component" value="Unassembled WGS sequence"/>
</dbReference>
<feature type="domain" description="Kinesin motor" evidence="12">
    <location>
        <begin position="59"/>
        <end position="386"/>
    </location>
</feature>
<evidence type="ECO:0000256" key="5">
    <source>
        <dbReference type="ARBA" id="ARBA00022840"/>
    </source>
</evidence>
<evidence type="ECO:0000259" key="12">
    <source>
        <dbReference type="PROSITE" id="PS50067"/>
    </source>
</evidence>
<keyword evidence="2" id="KW-0963">Cytoplasm</keyword>
<feature type="binding site" evidence="9">
    <location>
        <begin position="149"/>
        <end position="156"/>
    </location>
    <ligand>
        <name>ATP</name>
        <dbReference type="ChEBI" id="CHEBI:30616"/>
    </ligand>
</feature>
<dbReference type="PROSITE" id="PS00411">
    <property type="entry name" value="KINESIN_MOTOR_1"/>
    <property type="match status" value="1"/>
</dbReference>
<feature type="region of interest" description="Disordered" evidence="11">
    <location>
        <begin position="384"/>
        <end position="424"/>
    </location>
</feature>
<dbReference type="InterPro" id="IPR027640">
    <property type="entry name" value="Kinesin-like_fam"/>
</dbReference>
<keyword evidence="5 9" id="KW-0067">ATP-binding</keyword>
<evidence type="ECO:0000256" key="6">
    <source>
        <dbReference type="ARBA" id="ARBA00023175"/>
    </source>
</evidence>
<feature type="region of interest" description="Disordered" evidence="11">
    <location>
        <begin position="584"/>
        <end position="607"/>
    </location>
</feature>
<proteinExistence type="inferred from homology"/>
<keyword evidence="14" id="KW-1185">Reference proteome</keyword>
<organism evidence="13 14">
    <name type="scientific">Euplotes crassus</name>
    <dbReference type="NCBI Taxonomy" id="5936"/>
    <lineage>
        <taxon>Eukaryota</taxon>
        <taxon>Sar</taxon>
        <taxon>Alveolata</taxon>
        <taxon>Ciliophora</taxon>
        <taxon>Intramacronucleata</taxon>
        <taxon>Spirotrichea</taxon>
        <taxon>Hypotrichia</taxon>
        <taxon>Euplotida</taxon>
        <taxon>Euplotidae</taxon>
        <taxon>Moneuplotes</taxon>
    </lineage>
</organism>
<keyword evidence="3 10" id="KW-0493">Microtubule</keyword>
<evidence type="ECO:0000256" key="7">
    <source>
        <dbReference type="ARBA" id="ARBA00023212"/>
    </source>
</evidence>
<dbReference type="PROSITE" id="PS50067">
    <property type="entry name" value="KINESIN_MOTOR_2"/>
    <property type="match status" value="1"/>
</dbReference>
<protein>
    <recommendedName>
        <fullName evidence="10">Kinesin-like protein</fullName>
    </recommendedName>
</protein>
<dbReference type="GO" id="GO:0005524">
    <property type="term" value="F:ATP binding"/>
    <property type="evidence" value="ECO:0007669"/>
    <property type="project" value="UniProtKB-UniRule"/>
</dbReference>
<gene>
    <name evidence="13" type="ORF">ECRASSUSDP1_LOCUS21895</name>
</gene>
<evidence type="ECO:0000256" key="9">
    <source>
        <dbReference type="PROSITE-ProRule" id="PRU00283"/>
    </source>
</evidence>
<evidence type="ECO:0000313" key="14">
    <source>
        <dbReference type="Proteomes" id="UP001295684"/>
    </source>
</evidence>
<dbReference type="PRINTS" id="PR00380">
    <property type="entry name" value="KINESINHEAVY"/>
</dbReference>
<comment type="subcellular location">
    <subcellularLocation>
        <location evidence="1">Cytoplasm</location>
        <location evidence="1">Cytoskeleton</location>
    </subcellularLocation>
</comment>
<feature type="compositionally biased region" description="Basic and acidic residues" evidence="11">
    <location>
        <begin position="384"/>
        <end position="395"/>
    </location>
</feature>
<dbReference type="InterPro" id="IPR036961">
    <property type="entry name" value="Kinesin_motor_dom_sf"/>
</dbReference>
<dbReference type="EMBL" id="CAMPGE010022420">
    <property type="protein sequence ID" value="CAI2380460.1"/>
    <property type="molecule type" value="Genomic_DNA"/>
</dbReference>
<keyword evidence="6 9" id="KW-0505">Motor protein</keyword>